<evidence type="ECO:0000256" key="1">
    <source>
        <dbReference type="ARBA" id="ARBA00022723"/>
    </source>
</evidence>
<sequence>MLSKVLLTLGVFFIFLYLFYSYIKGAAVMASRVLLVSAFIYGYNEIRLEADLALPVPPGVSMTDETAHKLQLARVIPDLKHSYPMTCEFCGKPAMENHLNFASWSHLPPKGQMWMGRPSPGPMGNAYIHAVCSMSGPCGKLAQGMANMMGGLAIATGTPPERTQIQMEDMEEMRFPKNGSCAYCQTDESIKKPKSRCSKCKATQYCGPACQQSDWSRHKVTCKWIKGIRFVDEDGKMTIWKENPDPIVRN</sequence>
<dbReference type="Gene3D" id="6.10.140.2220">
    <property type="match status" value="1"/>
</dbReference>
<accession>A0A4Y9YWE6</accession>
<dbReference type="OrthoDB" id="2831360at2759"/>
<dbReference type="InterPro" id="IPR002893">
    <property type="entry name" value="Znf_MYND"/>
</dbReference>
<dbReference type="Proteomes" id="UP000298327">
    <property type="component" value="Unassembled WGS sequence"/>
</dbReference>
<keyword evidence="2 4" id="KW-0863">Zinc-finger</keyword>
<feature type="domain" description="MYND-type" evidence="5">
    <location>
        <begin position="181"/>
        <end position="222"/>
    </location>
</feature>
<dbReference type="GO" id="GO:0008270">
    <property type="term" value="F:zinc ion binding"/>
    <property type="evidence" value="ECO:0007669"/>
    <property type="project" value="UniProtKB-KW"/>
</dbReference>
<reference evidence="6 7" key="1">
    <citation type="submission" date="2019-02" db="EMBL/GenBank/DDBJ databases">
        <title>Genome sequencing of the rare red list fungi Dentipellis fragilis.</title>
        <authorList>
            <person name="Buettner E."/>
            <person name="Kellner H."/>
        </authorList>
    </citation>
    <scope>NUCLEOTIDE SEQUENCE [LARGE SCALE GENOMIC DNA]</scope>
    <source>
        <strain evidence="6 7">DSM 105465</strain>
    </source>
</reference>
<dbReference type="EMBL" id="SEOQ01000231">
    <property type="protein sequence ID" value="TFY66615.1"/>
    <property type="molecule type" value="Genomic_DNA"/>
</dbReference>
<proteinExistence type="predicted"/>
<dbReference type="SUPFAM" id="SSF144232">
    <property type="entry name" value="HIT/MYND zinc finger-like"/>
    <property type="match status" value="1"/>
</dbReference>
<protein>
    <recommendedName>
        <fullName evidence="5">MYND-type domain-containing protein</fullName>
    </recommendedName>
</protein>
<keyword evidence="1" id="KW-0479">Metal-binding</keyword>
<organism evidence="6 7">
    <name type="scientific">Dentipellis fragilis</name>
    <dbReference type="NCBI Taxonomy" id="205917"/>
    <lineage>
        <taxon>Eukaryota</taxon>
        <taxon>Fungi</taxon>
        <taxon>Dikarya</taxon>
        <taxon>Basidiomycota</taxon>
        <taxon>Agaricomycotina</taxon>
        <taxon>Agaricomycetes</taxon>
        <taxon>Russulales</taxon>
        <taxon>Hericiaceae</taxon>
        <taxon>Dentipellis</taxon>
    </lineage>
</organism>
<evidence type="ECO:0000256" key="3">
    <source>
        <dbReference type="ARBA" id="ARBA00022833"/>
    </source>
</evidence>
<evidence type="ECO:0000313" key="6">
    <source>
        <dbReference type="EMBL" id="TFY66615.1"/>
    </source>
</evidence>
<comment type="caution">
    <text evidence="6">The sequence shown here is derived from an EMBL/GenBank/DDBJ whole genome shotgun (WGS) entry which is preliminary data.</text>
</comment>
<keyword evidence="3" id="KW-0862">Zinc</keyword>
<dbReference type="STRING" id="205917.A0A4Y9YWE6"/>
<evidence type="ECO:0000259" key="5">
    <source>
        <dbReference type="PROSITE" id="PS50865"/>
    </source>
</evidence>
<dbReference type="PROSITE" id="PS01360">
    <property type="entry name" value="ZF_MYND_1"/>
    <property type="match status" value="1"/>
</dbReference>
<evidence type="ECO:0000256" key="4">
    <source>
        <dbReference type="PROSITE-ProRule" id="PRU00134"/>
    </source>
</evidence>
<gene>
    <name evidence="6" type="ORF">EVG20_g4472</name>
</gene>
<name>A0A4Y9YWE6_9AGAM</name>
<evidence type="ECO:0000313" key="7">
    <source>
        <dbReference type="Proteomes" id="UP000298327"/>
    </source>
</evidence>
<evidence type="ECO:0000256" key="2">
    <source>
        <dbReference type="ARBA" id="ARBA00022771"/>
    </source>
</evidence>
<dbReference type="AlphaFoldDB" id="A0A4Y9YWE6"/>
<dbReference type="Pfam" id="PF01753">
    <property type="entry name" value="zf-MYND"/>
    <property type="match status" value="1"/>
</dbReference>
<keyword evidence="7" id="KW-1185">Reference proteome</keyword>
<dbReference type="PROSITE" id="PS50865">
    <property type="entry name" value="ZF_MYND_2"/>
    <property type="match status" value="1"/>
</dbReference>